<reference evidence="13" key="1">
    <citation type="journal article" date="2020" name="mSystems">
        <title>Genome- and Community-Level Interaction Insights into Carbon Utilization and Element Cycling Functions of Hydrothermarchaeota in Hydrothermal Sediment.</title>
        <authorList>
            <person name="Zhou Z."/>
            <person name="Liu Y."/>
            <person name="Xu W."/>
            <person name="Pan J."/>
            <person name="Luo Z.H."/>
            <person name="Li M."/>
        </authorList>
    </citation>
    <scope>NUCLEOTIDE SEQUENCE [LARGE SCALE GENOMIC DNA]</scope>
    <source>
        <strain evidence="13">SpSt-573</strain>
    </source>
</reference>
<evidence type="ECO:0000259" key="12">
    <source>
        <dbReference type="PROSITE" id="PS51007"/>
    </source>
</evidence>
<dbReference type="GO" id="GO:0004129">
    <property type="term" value="F:cytochrome-c oxidase activity"/>
    <property type="evidence" value="ECO:0007669"/>
    <property type="project" value="UniProtKB-EC"/>
</dbReference>
<dbReference type="Pfam" id="PF13442">
    <property type="entry name" value="Cytochrome_CBB3"/>
    <property type="match status" value="1"/>
</dbReference>
<keyword evidence="10" id="KW-1133">Transmembrane helix</keyword>
<comment type="subcellular location">
    <subcellularLocation>
        <location evidence="1">Cell envelope</location>
    </subcellularLocation>
</comment>
<comment type="function">
    <text evidence="6">Subunits I and II form the functional core of the enzyme complex. Electrons originating in cytochrome c are transferred via heme a and Cu(A) to the binuclear center formed by heme a3 and Cu(B).</text>
</comment>
<evidence type="ECO:0000256" key="6">
    <source>
        <dbReference type="ARBA" id="ARBA00024688"/>
    </source>
</evidence>
<dbReference type="Pfam" id="PF00116">
    <property type="entry name" value="COX2"/>
    <property type="match status" value="1"/>
</dbReference>
<dbReference type="InterPro" id="IPR008972">
    <property type="entry name" value="Cupredoxin"/>
</dbReference>
<evidence type="ECO:0000256" key="7">
    <source>
        <dbReference type="ARBA" id="ARBA00031399"/>
    </source>
</evidence>
<dbReference type="InterPro" id="IPR001505">
    <property type="entry name" value="Copper_CuA"/>
</dbReference>
<keyword evidence="3 9" id="KW-0479">Metal-binding</keyword>
<evidence type="ECO:0000256" key="4">
    <source>
        <dbReference type="ARBA" id="ARBA00023004"/>
    </source>
</evidence>
<dbReference type="GO" id="GO:0030313">
    <property type="term" value="C:cell envelope"/>
    <property type="evidence" value="ECO:0007669"/>
    <property type="project" value="UniProtKB-SubCell"/>
</dbReference>
<dbReference type="Gene3D" id="1.10.760.10">
    <property type="entry name" value="Cytochrome c-like domain"/>
    <property type="match status" value="1"/>
</dbReference>
<evidence type="ECO:0000256" key="9">
    <source>
        <dbReference type="PROSITE-ProRule" id="PRU00433"/>
    </source>
</evidence>
<comment type="catalytic activity">
    <reaction evidence="8">
        <text>4 Fe(II)-[cytochrome c] + O2 + 8 H(+)(in) = 4 Fe(III)-[cytochrome c] + 2 H2O + 4 H(+)(out)</text>
        <dbReference type="Rhea" id="RHEA:11436"/>
        <dbReference type="Rhea" id="RHEA-COMP:10350"/>
        <dbReference type="Rhea" id="RHEA-COMP:14399"/>
        <dbReference type="ChEBI" id="CHEBI:15377"/>
        <dbReference type="ChEBI" id="CHEBI:15378"/>
        <dbReference type="ChEBI" id="CHEBI:15379"/>
        <dbReference type="ChEBI" id="CHEBI:29033"/>
        <dbReference type="ChEBI" id="CHEBI:29034"/>
        <dbReference type="EC" id="7.1.1.9"/>
    </reaction>
</comment>
<evidence type="ECO:0000256" key="2">
    <source>
        <dbReference type="ARBA" id="ARBA00022617"/>
    </source>
</evidence>
<evidence type="ECO:0000256" key="5">
    <source>
        <dbReference type="ARBA" id="ARBA00023008"/>
    </source>
</evidence>
<dbReference type="InterPro" id="IPR051403">
    <property type="entry name" value="NosZ/Cyto_c_oxidase_sub2"/>
</dbReference>
<keyword evidence="10" id="KW-0812">Transmembrane</keyword>
<dbReference type="PANTHER" id="PTHR42838">
    <property type="entry name" value="CYTOCHROME C OXIDASE SUBUNIT II"/>
    <property type="match status" value="1"/>
</dbReference>
<dbReference type="InterPro" id="IPR036909">
    <property type="entry name" value="Cyt_c-like_dom_sf"/>
</dbReference>
<feature type="domain" description="Cytochrome oxidase subunit II copper A binding" evidence="11">
    <location>
        <begin position="34"/>
        <end position="137"/>
    </location>
</feature>
<dbReference type="PROSITE" id="PS50857">
    <property type="entry name" value="COX2_CUA"/>
    <property type="match status" value="1"/>
</dbReference>
<evidence type="ECO:0000256" key="3">
    <source>
        <dbReference type="ARBA" id="ARBA00022723"/>
    </source>
</evidence>
<dbReference type="PANTHER" id="PTHR42838:SF2">
    <property type="entry name" value="NITROUS-OXIDE REDUCTASE"/>
    <property type="match status" value="1"/>
</dbReference>
<organism evidence="13">
    <name type="scientific">Anaerolinea thermolimosa</name>
    <dbReference type="NCBI Taxonomy" id="229919"/>
    <lineage>
        <taxon>Bacteria</taxon>
        <taxon>Bacillati</taxon>
        <taxon>Chloroflexota</taxon>
        <taxon>Anaerolineae</taxon>
        <taxon>Anaerolineales</taxon>
        <taxon>Anaerolineaceae</taxon>
        <taxon>Anaerolinea</taxon>
    </lineage>
</organism>
<gene>
    <name evidence="13" type="ORF">ENT37_15035</name>
</gene>
<dbReference type="PROSITE" id="PS00078">
    <property type="entry name" value="COX2"/>
    <property type="match status" value="1"/>
</dbReference>
<keyword evidence="5" id="KW-0186">Copper</keyword>
<evidence type="ECO:0000259" key="11">
    <source>
        <dbReference type="PROSITE" id="PS50857"/>
    </source>
</evidence>
<keyword evidence="2 9" id="KW-0349">Heme</keyword>
<dbReference type="AlphaFoldDB" id="A0A7C4PLB8"/>
<evidence type="ECO:0000256" key="8">
    <source>
        <dbReference type="ARBA" id="ARBA00047816"/>
    </source>
</evidence>
<sequence>MNKEGLARLIVILLVLTAVGIPLGGWWLSKDQAETLEVHARMPENGGWSVDTIQAKVGQPIHLRLTSDDVVHGFAVGRSDQPALEILPGEFTETTLIFDRPGKYTFYCNRWCGANHWRMRGTIEVTGEGDPIPPDPQPLFLKLGIDIDAPQPAEVTPGITASAGRGALFASQLPAYALEKEFYLANSPAQAWLRLRAETTLSSLSDDDLWDAVAWIWQQHTTPEALKRGQELYATNCAACHGEGGKGDGVMVRGLPVWDPSMHTSGDETHQQTGEGLVSPPDFTDPNILLGASPALLAGKIIRGGMGTGMPYWGPIFTSTQIEALVGYLYIFAWSPSDEK</sequence>
<keyword evidence="10" id="KW-0472">Membrane</keyword>
<dbReference type="Gene3D" id="2.60.40.420">
    <property type="entry name" value="Cupredoxins - blue copper proteins"/>
    <property type="match status" value="1"/>
</dbReference>
<dbReference type="SUPFAM" id="SSF46626">
    <property type="entry name" value="Cytochrome c"/>
    <property type="match status" value="1"/>
</dbReference>
<dbReference type="GO" id="GO:0020037">
    <property type="term" value="F:heme binding"/>
    <property type="evidence" value="ECO:0007669"/>
    <property type="project" value="InterPro"/>
</dbReference>
<comment type="caution">
    <text evidence="13">The sequence shown here is derived from an EMBL/GenBank/DDBJ whole genome shotgun (WGS) entry which is preliminary data.</text>
</comment>
<name>A0A7C4PLB8_9CHLR</name>
<dbReference type="PROSITE" id="PS51007">
    <property type="entry name" value="CYTC"/>
    <property type="match status" value="1"/>
</dbReference>
<proteinExistence type="predicted"/>
<feature type="domain" description="Cytochrome c" evidence="12">
    <location>
        <begin position="224"/>
        <end position="333"/>
    </location>
</feature>
<dbReference type="GO" id="GO:0016020">
    <property type="term" value="C:membrane"/>
    <property type="evidence" value="ECO:0007669"/>
    <property type="project" value="InterPro"/>
</dbReference>
<keyword evidence="4 9" id="KW-0408">Iron</keyword>
<dbReference type="SUPFAM" id="SSF49503">
    <property type="entry name" value="Cupredoxins"/>
    <property type="match status" value="1"/>
</dbReference>
<dbReference type="InterPro" id="IPR002429">
    <property type="entry name" value="CcO_II-like_C"/>
</dbReference>
<dbReference type="InterPro" id="IPR009056">
    <property type="entry name" value="Cyt_c-like_dom"/>
</dbReference>
<evidence type="ECO:0000313" key="13">
    <source>
        <dbReference type="EMBL" id="HGS23167.1"/>
    </source>
</evidence>
<feature type="transmembrane region" description="Helical" evidence="10">
    <location>
        <begin position="7"/>
        <end position="28"/>
    </location>
</feature>
<dbReference type="EMBL" id="DSYK01000759">
    <property type="protein sequence ID" value="HGS23167.1"/>
    <property type="molecule type" value="Genomic_DNA"/>
</dbReference>
<dbReference type="GO" id="GO:0005507">
    <property type="term" value="F:copper ion binding"/>
    <property type="evidence" value="ECO:0007669"/>
    <property type="project" value="InterPro"/>
</dbReference>
<protein>
    <recommendedName>
        <fullName evidence="7">Cytochrome aa3 subunit 2</fullName>
    </recommendedName>
</protein>
<evidence type="ECO:0000256" key="1">
    <source>
        <dbReference type="ARBA" id="ARBA00004196"/>
    </source>
</evidence>
<evidence type="ECO:0000256" key="10">
    <source>
        <dbReference type="SAM" id="Phobius"/>
    </source>
</evidence>
<accession>A0A7C4PLB8</accession>